<sequence length="239" mass="27037">MDQAKDMKVTFRCLPELEAILPRPIPAVQGLPPWFKTMAQKAFSETADTEVMTIKKCPPVVDAMVYGFFIPLVADLRVENGEFSWEREVPATAVSKFSGSPIDFHDGAQVEGSPFFEDDRFVIKFNNFWTIETPPGYSLLFTHPLNRVDLPFTTISGLVDTDLFPDNLVNFPARWHDESFNGVLPKGTPVAQCIPVKRELWSSHIEPMTPDQARKLSDTTTALAQQTGVYRRNFRAQKR</sequence>
<evidence type="ECO:0000313" key="1">
    <source>
        <dbReference type="EMBL" id="RDV03849.1"/>
    </source>
</evidence>
<dbReference type="Proteomes" id="UP000263993">
    <property type="component" value="Unassembled WGS sequence"/>
</dbReference>
<keyword evidence="2" id="KW-1185">Reference proteome</keyword>
<reference evidence="2" key="1">
    <citation type="submission" date="2018-08" db="EMBL/GenBank/DDBJ databases">
        <authorList>
            <person name="Kim S.-J."/>
            <person name="Jung G.-Y."/>
        </authorList>
    </citation>
    <scope>NUCLEOTIDE SEQUENCE [LARGE SCALE GENOMIC DNA]</scope>
    <source>
        <strain evidence="2">GY_H</strain>
    </source>
</reference>
<comment type="caution">
    <text evidence="1">The sequence shown here is derived from an EMBL/GenBank/DDBJ whole genome shotgun (WGS) entry which is preliminary data.</text>
</comment>
<proteinExistence type="predicted"/>
<dbReference type="OrthoDB" id="7404855at2"/>
<dbReference type="AlphaFoldDB" id="A0A371B8C6"/>
<accession>A0A371B8C6</accession>
<protein>
    <submittedName>
        <fullName evidence="1">Uncharacterized protein</fullName>
    </submittedName>
</protein>
<evidence type="ECO:0000313" key="2">
    <source>
        <dbReference type="Proteomes" id="UP000263993"/>
    </source>
</evidence>
<dbReference type="EMBL" id="QRGO01000001">
    <property type="protein sequence ID" value="RDV03849.1"/>
    <property type="molecule type" value="Genomic_DNA"/>
</dbReference>
<organism evidence="1 2">
    <name type="scientific">Undibacter mobilis</name>
    <dbReference type="NCBI Taxonomy" id="2292256"/>
    <lineage>
        <taxon>Bacteria</taxon>
        <taxon>Pseudomonadati</taxon>
        <taxon>Pseudomonadota</taxon>
        <taxon>Alphaproteobacteria</taxon>
        <taxon>Hyphomicrobiales</taxon>
        <taxon>Nitrobacteraceae</taxon>
        <taxon>Undibacter</taxon>
    </lineage>
</organism>
<name>A0A371B8C6_9BRAD</name>
<gene>
    <name evidence="1" type="ORF">DXH78_04170</name>
</gene>